<sequence>MHRDLVMTACTQSATTASVAAGDAMMAMLADLTPLNRVICSSDYDATVAYLSERWPLREHRFEASDVHNGWVIPPRWDVLEAAIYKDGECIYDGRWHPMAVMALSLPFRGTVSREELKSHLHFDHRYEERIPFHFRQLFTSWQRDWGFCVPRRLVESLAPGDYEVVIETREAPGYLRCLDYHLPGQLEQTIVLGANLDHPGVANDGLSGVAVGLAVFEALAARPRRFSYRLVLAPGIMGTEYYLGRLPAAERARLFEGVMLEMLGSPTILNLQRSRGAGSNIEQALSRVLSEGGHDYREGAFESLLLNDEYLWEAYGIPMASLSRYPYPEYHTDADNLGLMSPQRLLEARDVVLAAIDDIESSPLIKKRFEGNVCLSHPRHDLYVDPGQVAFGDVPDESRRRMRLLMDSIPTLTRPTTVRQLAREVGLEESVVHDYLKRWRDCGLVELV</sequence>
<name>A0ABX5IUB7_9GAMM</name>
<dbReference type="InterPro" id="IPR011991">
    <property type="entry name" value="ArsR-like_HTH"/>
</dbReference>
<feature type="domain" description="DUF2172" evidence="1">
    <location>
        <begin position="77"/>
        <end position="169"/>
    </location>
</feature>
<keyword evidence="4" id="KW-1185">Reference proteome</keyword>
<dbReference type="Proteomes" id="UP000241895">
    <property type="component" value="Unassembled WGS sequence"/>
</dbReference>
<comment type="caution">
    <text evidence="3">The sequence shown here is derived from an EMBL/GenBank/DDBJ whole genome shotgun (WGS) entry which is preliminary data.</text>
</comment>
<dbReference type="Pfam" id="PF16254">
    <property type="entry name" value="DUF4910"/>
    <property type="match status" value="1"/>
</dbReference>
<dbReference type="InterPro" id="IPR032589">
    <property type="entry name" value="DUF4910"/>
</dbReference>
<dbReference type="SUPFAM" id="SSF53187">
    <property type="entry name" value="Zn-dependent exopeptidases"/>
    <property type="match status" value="1"/>
</dbReference>
<dbReference type="Pfam" id="PF09940">
    <property type="entry name" value="DUF2172"/>
    <property type="match status" value="1"/>
</dbReference>
<proteinExistence type="predicted"/>
<dbReference type="CDD" id="cd00090">
    <property type="entry name" value="HTH_ARSR"/>
    <property type="match status" value="1"/>
</dbReference>
<dbReference type="InterPro" id="IPR032610">
    <property type="entry name" value="DUF2172"/>
</dbReference>
<dbReference type="EMBL" id="PXNS01000007">
    <property type="protein sequence ID" value="PTL93995.1"/>
    <property type="molecule type" value="Genomic_DNA"/>
</dbReference>
<evidence type="ECO:0000313" key="4">
    <source>
        <dbReference type="Proteomes" id="UP000241895"/>
    </source>
</evidence>
<gene>
    <name evidence="3" type="ORF">C6W88_13690</name>
</gene>
<accession>A0ABX5IUB7</accession>
<evidence type="ECO:0000259" key="2">
    <source>
        <dbReference type="Pfam" id="PF16254"/>
    </source>
</evidence>
<evidence type="ECO:0000313" key="3">
    <source>
        <dbReference type="EMBL" id="PTL93995.1"/>
    </source>
</evidence>
<organism evidence="3 4">
    <name type="scientific">Halomonas litopenaei</name>
    <dbReference type="NCBI Taxonomy" id="2109328"/>
    <lineage>
        <taxon>Bacteria</taxon>
        <taxon>Pseudomonadati</taxon>
        <taxon>Pseudomonadota</taxon>
        <taxon>Gammaproteobacteria</taxon>
        <taxon>Oceanospirillales</taxon>
        <taxon>Halomonadaceae</taxon>
        <taxon>Halomonas</taxon>
    </lineage>
</organism>
<dbReference type="Gene3D" id="3.50.30.90">
    <property type="match status" value="1"/>
</dbReference>
<feature type="domain" description="DUF4910" evidence="2">
    <location>
        <begin position="28"/>
        <end position="362"/>
    </location>
</feature>
<protein>
    <submittedName>
        <fullName evidence="3">DUF4910 domain-containing protein</fullName>
    </submittedName>
</protein>
<evidence type="ECO:0000259" key="1">
    <source>
        <dbReference type="Pfam" id="PF09940"/>
    </source>
</evidence>
<dbReference type="Gene3D" id="3.40.630.10">
    <property type="entry name" value="Zn peptidases"/>
    <property type="match status" value="1"/>
</dbReference>
<reference evidence="3 4" key="1">
    <citation type="submission" date="2018-03" db="EMBL/GenBank/DDBJ databases">
        <authorList>
            <person name="Zhou J."/>
            <person name="Li X."/>
            <person name="Xue M."/>
            <person name="Yin J."/>
        </authorList>
    </citation>
    <scope>NUCLEOTIDE SEQUENCE [LARGE SCALE GENOMIC DNA]</scope>
    <source>
        <strain evidence="3 4">SYSU ZJ2214</strain>
    </source>
</reference>